<keyword evidence="4 6" id="KW-0012">Acyltransferase</keyword>
<reference evidence="10" key="1">
    <citation type="submission" date="2020-05" db="EMBL/GenBank/DDBJ databases">
        <title>Evolutionary and genomic comparisons of hybrid uninucleate and nonhybrid Rhizoctonia fungi.</title>
        <authorList>
            <person name="Li C."/>
            <person name="Chen X."/>
        </authorList>
    </citation>
    <scope>NUCLEOTIDE SEQUENCE</scope>
    <source>
        <strain evidence="10">AG-1 IA</strain>
    </source>
</reference>
<evidence type="ECO:0000313" key="10">
    <source>
        <dbReference type="EMBL" id="QRW24649.1"/>
    </source>
</evidence>
<dbReference type="GO" id="GO:0003988">
    <property type="term" value="F:acetyl-CoA C-acyltransferase activity"/>
    <property type="evidence" value="ECO:0007669"/>
    <property type="project" value="UniProtKB-EC"/>
</dbReference>
<dbReference type="AlphaFoldDB" id="A0A8H8P360"/>
<dbReference type="Pfam" id="PF02803">
    <property type="entry name" value="Thiolase_C"/>
    <property type="match status" value="1"/>
</dbReference>
<dbReference type="EMBL" id="CP059669">
    <property type="protein sequence ID" value="QRW24649.1"/>
    <property type="molecule type" value="Genomic_DNA"/>
</dbReference>
<evidence type="ECO:0000256" key="1">
    <source>
        <dbReference type="ARBA" id="ARBA00004872"/>
    </source>
</evidence>
<dbReference type="Pfam" id="PF00108">
    <property type="entry name" value="Thiolase_N"/>
    <property type="match status" value="2"/>
</dbReference>
<feature type="region of interest" description="Disordered" evidence="7">
    <location>
        <begin position="1"/>
        <end position="24"/>
    </location>
</feature>
<keyword evidence="3 6" id="KW-0808">Transferase</keyword>
<feature type="compositionally biased region" description="Polar residues" evidence="7">
    <location>
        <begin position="1"/>
        <end position="15"/>
    </location>
</feature>
<comment type="catalytic activity">
    <reaction evidence="5">
        <text>an acyl-CoA + acetyl-CoA = a 3-oxoacyl-CoA + CoA</text>
        <dbReference type="Rhea" id="RHEA:21564"/>
        <dbReference type="ChEBI" id="CHEBI:57287"/>
        <dbReference type="ChEBI" id="CHEBI:57288"/>
        <dbReference type="ChEBI" id="CHEBI:58342"/>
        <dbReference type="ChEBI" id="CHEBI:90726"/>
        <dbReference type="EC" id="2.3.1.16"/>
    </reaction>
</comment>
<dbReference type="CDD" id="cd00751">
    <property type="entry name" value="thiolase"/>
    <property type="match status" value="1"/>
</dbReference>
<dbReference type="InterPro" id="IPR002155">
    <property type="entry name" value="Thiolase"/>
</dbReference>
<dbReference type="PANTHER" id="PTHR43853:SF10">
    <property type="entry name" value="ACETYL-COA C-ACETYLTRANSFERASE"/>
    <property type="match status" value="1"/>
</dbReference>
<dbReference type="GeneID" id="67033839"/>
<evidence type="ECO:0000256" key="7">
    <source>
        <dbReference type="SAM" id="MobiDB-lite"/>
    </source>
</evidence>
<evidence type="ECO:0000259" key="8">
    <source>
        <dbReference type="Pfam" id="PF00108"/>
    </source>
</evidence>
<name>A0A8H8P360_9AGAM</name>
<evidence type="ECO:0000256" key="6">
    <source>
        <dbReference type="RuleBase" id="RU003557"/>
    </source>
</evidence>
<dbReference type="InterPro" id="IPR020616">
    <property type="entry name" value="Thiolase_N"/>
</dbReference>
<evidence type="ECO:0000256" key="3">
    <source>
        <dbReference type="ARBA" id="ARBA00022679"/>
    </source>
</evidence>
<dbReference type="GO" id="GO:0006635">
    <property type="term" value="P:fatty acid beta-oxidation"/>
    <property type="evidence" value="ECO:0007669"/>
    <property type="project" value="TreeGrafter"/>
</dbReference>
<evidence type="ECO:0000256" key="5">
    <source>
        <dbReference type="ARBA" id="ARBA00047605"/>
    </source>
</evidence>
<feature type="domain" description="Thiolase C-terminal" evidence="9">
    <location>
        <begin position="285"/>
        <end position="367"/>
    </location>
</feature>
<dbReference type="InterPro" id="IPR020617">
    <property type="entry name" value="Thiolase_C"/>
</dbReference>
<comment type="pathway">
    <text evidence="1">Lipid metabolism; fatty acid metabolism.</text>
</comment>
<dbReference type="GO" id="GO:0005777">
    <property type="term" value="C:peroxisome"/>
    <property type="evidence" value="ECO:0007669"/>
    <property type="project" value="UniProtKB-SubCell"/>
</dbReference>
<dbReference type="PIRSF" id="PIRSF000429">
    <property type="entry name" value="Ac-CoA_Ac_transf"/>
    <property type="match status" value="1"/>
</dbReference>
<gene>
    <name evidence="10" type="ORF">RhiXN_11561</name>
</gene>
<protein>
    <recommendedName>
        <fullName evidence="12">Thiolase N-terminal domain-containing protein</fullName>
    </recommendedName>
</protein>
<comment type="similarity">
    <text evidence="2 6">Belongs to the thiolase-like superfamily. Thiolase family.</text>
</comment>
<accession>A0A8H8P360</accession>
<feature type="domain" description="Thiolase N-terminal" evidence="8">
    <location>
        <begin position="164"/>
        <end position="276"/>
    </location>
</feature>
<evidence type="ECO:0008006" key="12">
    <source>
        <dbReference type="Google" id="ProtNLM"/>
    </source>
</evidence>
<dbReference type="PANTHER" id="PTHR43853">
    <property type="entry name" value="3-KETOACYL-COA THIOLASE, PEROXISOMAL"/>
    <property type="match status" value="1"/>
</dbReference>
<dbReference type="Gene3D" id="3.40.47.10">
    <property type="match status" value="3"/>
</dbReference>
<dbReference type="RefSeq" id="XP_043184886.1">
    <property type="nucleotide sequence ID" value="XM_043331376.1"/>
</dbReference>
<dbReference type="InterPro" id="IPR016039">
    <property type="entry name" value="Thiolase-like"/>
</dbReference>
<dbReference type="Proteomes" id="UP000650533">
    <property type="component" value="Chromosome 12"/>
</dbReference>
<feature type="domain" description="Thiolase N-terminal" evidence="8">
    <location>
        <begin position="29"/>
        <end position="95"/>
    </location>
</feature>
<organism evidence="10 11">
    <name type="scientific">Rhizoctonia solani</name>
    <dbReference type="NCBI Taxonomy" id="456999"/>
    <lineage>
        <taxon>Eukaryota</taxon>
        <taxon>Fungi</taxon>
        <taxon>Dikarya</taxon>
        <taxon>Basidiomycota</taxon>
        <taxon>Agaricomycotina</taxon>
        <taxon>Agaricomycetes</taxon>
        <taxon>Cantharellales</taxon>
        <taxon>Ceratobasidiaceae</taxon>
        <taxon>Rhizoctonia</taxon>
    </lineage>
</organism>
<evidence type="ECO:0000256" key="2">
    <source>
        <dbReference type="ARBA" id="ARBA00010982"/>
    </source>
</evidence>
<dbReference type="GO" id="GO:0010124">
    <property type="term" value="P:phenylacetate catabolic process"/>
    <property type="evidence" value="ECO:0007669"/>
    <property type="project" value="TreeGrafter"/>
</dbReference>
<dbReference type="KEGG" id="rsx:RhiXN_11561"/>
<evidence type="ECO:0000313" key="11">
    <source>
        <dbReference type="Proteomes" id="UP000650533"/>
    </source>
</evidence>
<evidence type="ECO:0000259" key="9">
    <source>
        <dbReference type="Pfam" id="PF02803"/>
    </source>
</evidence>
<dbReference type="InterPro" id="IPR050215">
    <property type="entry name" value="Thiolase-like_sf_Thiolase"/>
</dbReference>
<sequence>MDRIRQLTSHFSSAPSGLPALSKKSPDDVVITMAVRSALTKAKKGGFKDTRSDELLTGMFKAAIAKMQIDPALIQDICVGTVLPQAHPTKRARRLLQQAFHKRRPFRSSTALLKWINGRHHCRKPDPGWSNRHWVGSWGRDPDSGSPKLSDEIMAHNTAKDCVMPMGWTSETWRKISISLAKTWTNSLLCRSHQRASEAQRTGRFSEIVPVEGFSKSESERTRIIVDKDDGIRHDTNPAALGKIRSAFPQWGGGKTTGGNASQITDGAAAVLLMRRKKAEELGLPILAKYITTSVAGLAPRIMGIGPTYAIPMALEQTGLSVGCGFINEAFASMYVYSVRKLGLDIEKVNVNGGAIALGHPLDKCYSSVLSRLVLTYILRIYARQAHVKLQQA</sequence>
<proteinExistence type="inferred from homology"/>
<dbReference type="SUPFAM" id="SSF53901">
    <property type="entry name" value="Thiolase-like"/>
    <property type="match status" value="2"/>
</dbReference>
<evidence type="ECO:0000256" key="4">
    <source>
        <dbReference type="ARBA" id="ARBA00023315"/>
    </source>
</evidence>